<dbReference type="Proteomes" id="UP000325292">
    <property type="component" value="Chromosome"/>
</dbReference>
<sequence>MVGKGEEELDEHEQDKKKIADLNRERFQQEVARELGIDLSAADASRRSIPLNDDPATQEEAQDHSPE</sequence>
<dbReference type="EMBL" id="CP019454">
    <property type="protein sequence ID" value="AUW93384.1"/>
    <property type="molecule type" value="Genomic_DNA"/>
</dbReference>
<feature type="compositionally biased region" description="Basic and acidic residues" evidence="1">
    <location>
        <begin position="13"/>
        <end position="22"/>
    </location>
</feature>
<protein>
    <submittedName>
        <fullName evidence="2">Uncharacterized protein</fullName>
    </submittedName>
</protein>
<evidence type="ECO:0000256" key="1">
    <source>
        <dbReference type="SAM" id="MobiDB-lite"/>
    </source>
</evidence>
<organism evidence="2 3">
    <name type="scientific">Sulfobacillus thermotolerans</name>
    <dbReference type="NCBI Taxonomy" id="338644"/>
    <lineage>
        <taxon>Bacteria</taxon>
        <taxon>Bacillati</taxon>
        <taxon>Bacillota</taxon>
        <taxon>Clostridia</taxon>
        <taxon>Eubacteriales</taxon>
        <taxon>Clostridiales Family XVII. Incertae Sedis</taxon>
        <taxon>Sulfobacillus</taxon>
    </lineage>
</organism>
<feature type="region of interest" description="Disordered" evidence="1">
    <location>
        <begin position="1"/>
        <end position="22"/>
    </location>
</feature>
<gene>
    <name evidence="2" type="ORF">BXT84_04970</name>
</gene>
<name>A0ABN5H0H1_9FIRM</name>
<keyword evidence="3" id="KW-1185">Reference proteome</keyword>
<feature type="region of interest" description="Disordered" evidence="1">
    <location>
        <begin position="37"/>
        <end position="67"/>
    </location>
</feature>
<dbReference type="RefSeq" id="WP_103375128.1">
    <property type="nucleotide sequence ID" value="NZ_CP133983.1"/>
</dbReference>
<proteinExistence type="predicted"/>
<reference evidence="2 3" key="1">
    <citation type="journal article" date="2019" name="Sci. Rep.">
        <title>Sulfobacillus thermotolerans: new insights into resistance and metabolic capacities of acidophilic chemolithotrophs.</title>
        <authorList>
            <person name="Panyushkina A.E."/>
            <person name="Babenko V.V."/>
            <person name="Nikitina A.S."/>
            <person name="Selezneva O.V."/>
            <person name="Tsaplina I.A."/>
            <person name="Letarova M.A."/>
            <person name="Kostryukova E.S."/>
            <person name="Letarov A.V."/>
        </authorList>
    </citation>
    <scope>NUCLEOTIDE SEQUENCE [LARGE SCALE GENOMIC DNA]</scope>
    <source>
        <strain evidence="2 3">Kr1</strain>
    </source>
</reference>
<accession>A0ABN5H0H1</accession>
<evidence type="ECO:0000313" key="2">
    <source>
        <dbReference type="EMBL" id="AUW93384.1"/>
    </source>
</evidence>
<evidence type="ECO:0000313" key="3">
    <source>
        <dbReference type="Proteomes" id="UP000325292"/>
    </source>
</evidence>